<feature type="region of interest" description="Disordered" evidence="1">
    <location>
        <begin position="263"/>
        <end position="390"/>
    </location>
</feature>
<protein>
    <recommendedName>
        <fullName evidence="4">PH domain-containing protein</fullName>
    </recommendedName>
</protein>
<evidence type="ECO:0000313" key="2">
    <source>
        <dbReference type="EMBL" id="KAI8576953.1"/>
    </source>
</evidence>
<dbReference type="EMBL" id="MU620947">
    <property type="protein sequence ID" value="KAI8576953.1"/>
    <property type="molecule type" value="Genomic_DNA"/>
</dbReference>
<reference evidence="2" key="1">
    <citation type="submission" date="2021-06" db="EMBL/GenBank/DDBJ databases">
        <authorList>
            <consortium name="DOE Joint Genome Institute"/>
            <person name="Mondo S.J."/>
            <person name="Amses K.R."/>
            <person name="Simmons D.R."/>
            <person name="Longcore J.E."/>
            <person name="Seto K."/>
            <person name="Alves G.H."/>
            <person name="Bonds A.E."/>
            <person name="Quandt C.A."/>
            <person name="Davis W.J."/>
            <person name="Chang Y."/>
            <person name="Letcher P.M."/>
            <person name="Powell M.J."/>
            <person name="Kuo A."/>
            <person name="Labutti K."/>
            <person name="Pangilinan J."/>
            <person name="Andreopoulos W."/>
            <person name="Tritt A."/>
            <person name="Riley R."/>
            <person name="Hundley H."/>
            <person name="Johnson J."/>
            <person name="Lipzen A."/>
            <person name="Barry K."/>
            <person name="Berbee M.L."/>
            <person name="Buchler N.E."/>
            <person name="Grigoriev I.V."/>
            <person name="Spatafora J.W."/>
            <person name="Stajich J.E."/>
            <person name="James T.Y."/>
        </authorList>
    </citation>
    <scope>NUCLEOTIDE SEQUENCE</scope>
    <source>
        <strain evidence="2">AG</strain>
    </source>
</reference>
<dbReference type="SUPFAM" id="SSF50729">
    <property type="entry name" value="PH domain-like"/>
    <property type="match status" value="1"/>
</dbReference>
<sequence>MGSAISTHRTDTLAQKANESFDECELFRGRLQLRTETGQWKKYDIVFDGSQITCPLWTIPIGDILVISTLKCKNQLSSQCLCLRTIHDDTILLRGKNPEDIERWAFVLQKICSLTKTAKEYKMMLARKQKSTKDSSVLAAKQYANTVNGSTTQRQRSRSTKARTRAERRAEQEQAAATILLTEEKSEWINTWRQSLTDVEMEMLVPDLTSLPDDDERLSTASGMTSISMRGRNHALKLAQAAAADKTNEKAADAAATLKGFKSLPNLRPKSSSRALVTERRRGTSDHPNNRTTTHQLPDGQRSHPIKLNILLGPNEPQPELKPDANDDASTVESAPPRTPSRHLSSPLNKQASESMPMIRYATLSESPSYPHTNRQSVKQPPRYAQSDMI</sequence>
<dbReference type="GeneID" id="75919112"/>
<dbReference type="AlphaFoldDB" id="A0AAD5E4D5"/>
<evidence type="ECO:0000256" key="1">
    <source>
        <dbReference type="SAM" id="MobiDB-lite"/>
    </source>
</evidence>
<organism evidence="2 3">
    <name type="scientific">Umbelopsis ramanniana AG</name>
    <dbReference type="NCBI Taxonomy" id="1314678"/>
    <lineage>
        <taxon>Eukaryota</taxon>
        <taxon>Fungi</taxon>
        <taxon>Fungi incertae sedis</taxon>
        <taxon>Mucoromycota</taxon>
        <taxon>Mucoromycotina</taxon>
        <taxon>Umbelopsidomycetes</taxon>
        <taxon>Umbelopsidales</taxon>
        <taxon>Umbelopsidaceae</taxon>
        <taxon>Umbelopsis</taxon>
    </lineage>
</organism>
<accession>A0AAD5E4D5</accession>
<evidence type="ECO:0008006" key="4">
    <source>
        <dbReference type="Google" id="ProtNLM"/>
    </source>
</evidence>
<feature type="region of interest" description="Disordered" evidence="1">
    <location>
        <begin position="147"/>
        <end position="169"/>
    </location>
</feature>
<keyword evidence="3" id="KW-1185">Reference proteome</keyword>
<feature type="compositionally biased region" description="Basic and acidic residues" evidence="1">
    <location>
        <begin position="277"/>
        <end position="289"/>
    </location>
</feature>
<dbReference type="Proteomes" id="UP001206595">
    <property type="component" value="Unassembled WGS sequence"/>
</dbReference>
<feature type="compositionally biased region" description="Polar residues" evidence="1">
    <location>
        <begin position="364"/>
        <end position="379"/>
    </location>
</feature>
<feature type="compositionally biased region" description="Polar residues" evidence="1">
    <location>
        <begin position="342"/>
        <end position="354"/>
    </location>
</feature>
<name>A0AAD5E4D5_UMBRA</name>
<dbReference type="RefSeq" id="XP_051441957.1">
    <property type="nucleotide sequence ID" value="XM_051593770.1"/>
</dbReference>
<reference evidence="2" key="2">
    <citation type="journal article" date="2022" name="Proc. Natl. Acad. Sci. U.S.A.">
        <title>Diploid-dominant life cycles characterize the early evolution of Fungi.</title>
        <authorList>
            <person name="Amses K.R."/>
            <person name="Simmons D.R."/>
            <person name="Longcore J.E."/>
            <person name="Mondo S.J."/>
            <person name="Seto K."/>
            <person name="Jeronimo G.H."/>
            <person name="Bonds A.E."/>
            <person name="Quandt C.A."/>
            <person name="Davis W.J."/>
            <person name="Chang Y."/>
            <person name="Federici B.A."/>
            <person name="Kuo A."/>
            <person name="LaButti K."/>
            <person name="Pangilinan J."/>
            <person name="Andreopoulos W."/>
            <person name="Tritt A."/>
            <person name="Riley R."/>
            <person name="Hundley H."/>
            <person name="Johnson J."/>
            <person name="Lipzen A."/>
            <person name="Barry K."/>
            <person name="Lang B.F."/>
            <person name="Cuomo C.A."/>
            <person name="Buchler N.E."/>
            <person name="Grigoriev I.V."/>
            <person name="Spatafora J.W."/>
            <person name="Stajich J.E."/>
            <person name="James T.Y."/>
        </authorList>
    </citation>
    <scope>NUCLEOTIDE SEQUENCE</scope>
    <source>
        <strain evidence="2">AG</strain>
    </source>
</reference>
<gene>
    <name evidence="2" type="ORF">K450DRAFT_302326</name>
</gene>
<evidence type="ECO:0000313" key="3">
    <source>
        <dbReference type="Proteomes" id="UP001206595"/>
    </source>
</evidence>
<comment type="caution">
    <text evidence="2">The sequence shown here is derived from an EMBL/GenBank/DDBJ whole genome shotgun (WGS) entry which is preliminary data.</text>
</comment>
<proteinExistence type="predicted"/>